<dbReference type="PANTHER" id="PTHR43138">
    <property type="entry name" value="ACETYLTRANSFERASE, GNAT FAMILY"/>
    <property type="match status" value="1"/>
</dbReference>
<dbReference type="GO" id="GO:0016747">
    <property type="term" value="F:acyltransferase activity, transferring groups other than amino-acyl groups"/>
    <property type="evidence" value="ECO:0007669"/>
    <property type="project" value="InterPro"/>
</dbReference>
<evidence type="ECO:0000313" key="3">
    <source>
        <dbReference type="Proteomes" id="UP000290759"/>
    </source>
</evidence>
<dbReference type="PANTHER" id="PTHR43138:SF1">
    <property type="entry name" value="N-ACETYLTRANSFERASE ACA1"/>
    <property type="match status" value="1"/>
</dbReference>
<name>A0A4Q2UA49_9HYPH</name>
<comment type="caution">
    <text evidence="2">The sequence shown here is derived from an EMBL/GenBank/DDBJ whole genome shotgun (WGS) entry which is preliminary data.</text>
</comment>
<dbReference type="PROSITE" id="PS51186">
    <property type="entry name" value="GNAT"/>
    <property type="match status" value="1"/>
</dbReference>
<dbReference type="Gene3D" id="3.40.630.30">
    <property type="match status" value="1"/>
</dbReference>
<dbReference type="Pfam" id="PF00583">
    <property type="entry name" value="Acetyltransf_1"/>
    <property type="match status" value="1"/>
</dbReference>
<dbReference type="InterPro" id="IPR000182">
    <property type="entry name" value="GNAT_dom"/>
</dbReference>
<accession>A0A4Q2UA49</accession>
<dbReference type="InterPro" id="IPR052742">
    <property type="entry name" value="Mito_N-acetyltransferase"/>
</dbReference>
<gene>
    <name evidence="2" type="ORF">D3273_03080</name>
</gene>
<evidence type="ECO:0000259" key="1">
    <source>
        <dbReference type="PROSITE" id="PS51186"/>
    </source>
</evidence>
<keyword evidence="2" id="KW-0808">Transferase</keyword>
<feature type="domain" description="N-acetyltransferase" evidence="1">
    <location>
        <begin position="4"/>
        <end position="163"/>
    </location>
</feature>
<keyword evidence="3" id="KW-1185">Reference proteome</keyword>
<dbReference type="EMBL" id="QYBB01000002">
    <property type="protein sequence ID" value="RYC33470.1"/>
    <property type="molecule type" value="Genomic_DNA"/>
</dbReference>
<reference evidence="2 3" key="2">
    <citation type="submission" date="2019-02" db="EMBL/GenBank/DDBJ databases">
        <title>'Lichenibacterium ramalinii' gen. nov. sp. nov., 'Lichenibacterium minor' gen. nov. sp. nov.</title>
        <authorList>
            <person name="Pankratov T."/>
        </authorList>
    </citation>
    <scope>NUCLEOTIDE SEQUENCE [LARGE SCALE GENOMIC DNA]</scope>
    <source>
        <strain evidence="2 3">RmlP026</strain>
    </source>
</reference>
<protein>
    <submittedName>
        <fullName evidence="2">GNAT family N-acetyltransferase</fullName>
    </submittedName>
</protein>
<dbReference type="RefSeq" id="WP_129223391.1">
    <property type="nucleotide sequence ID" value="NZ_QYBB01000002.1"/>
</dbReference>
<dbReference type="SUPFAM" id="SSF55729">
    <property type="entry name" value="Acyl-CoA N-acyltransferases (Nat)"/>
    <property type="match status" value="1"/>
</dbReference>
<proteinExistence type="predicted"/>
<evidence type="ECO:0000313" key="2">
    <source>
        <dbReference type="EMBL" id="RYC33470.1"/>
    </source>
</evidence>
<dbReference type="AlphaFoldDB" id="A0A4Q2UA49"/>
<dbReference type="InterPro" id="IPR016181">
    <property type="entry name" value="Acyl_CoA_acyltransferase"/>
</dbReference>
<dbReference type="OrthoDB" id="9788300at2"/>
<organism evidence="2 3">
    <name type="scientific">Lichenibacterium minor</name>
    <dbReference type="NCBI Taxonomy" id="2316528"/>
    <lineage>
        <taxon>Bacteria</taxon>
        <taxon>Pseudomonadati</taxon>
        <taxon>Pseudomonadota</taxon>
        <taxon>Alphaproteobacteria</taxon>
        <taxon>Hyphomicrobiales</taxon>
        <taxon>Lichenihabitantaceae</taxon>
        <taxon>Lichenibacterium</taxon>
    </lineage>
</organism>
<sequence>MSALLIRPAVPADAPALWTILEPVIRAGDTYALDRDMGQAEALAYWLGPDKETFVAEEGGRVLGTCYIRANGAGGGRHVCNCGFMTAAAAAGRGIARALCAHALEHARARGFRAMQFNFVVSTNERAVALWLSMGFEEVGRLPGAFRHPVHGDVDALVMFRAL</sequence>
<reference evidence="2 3" key="1">
    <citation type="submission" date="2018-12" db="EMBL/GenBank/DDBJ databases">
        <authorList>
            <person name="Grouzdev D.S."/>
            <person name="Krutkina M.S."/>
        </authorList>
    </citation>
    <scope>NUCLEOTIDE SEQUENCE [LARGE SCALE GENOMIC DNA]</scope>
    <source>
        <strain evidence="2 3">RmlP026</strain>
    </source>
</reference>
<dbReference type="Proteomes" id="UP000290759">
    <property type="component" value="Unassembled WGS sequence"/>
</dbReference>